<evidence type="ECO:0000313" key="2">
    <source>
        <dbReference type="EMBL" id="AKF11726.1"/>
    </source>
</evidence>
<feature type="region of interest" description="Disordered" evidence="1">
    <location>
        <begin position="1"/>
        <end position="21"/>
    </location>
</feature>
<gene>
    <name evidence="2" type="ORF">DB32_008875</name>
</gene>
<dbReference type="RefSeq" id="WP_053238561.1">
    <property type="nucleotide sequence ID" value="NZ_CP011125.1"/>
</dbReference>
<evidence type="ECO:0000313" key="3">
    <source>
        <dbReference type="Proteomes" id="UP000034883"/>
    </source>
</evidence>
<dbReference type="Proteomes" id="UP000034883">
    <property type="component" value="Chromosome"/>
</dbReference>
<dbReference type="KEGG" id="samy:DB32_008875"/>
<sequence length="189" mass="21208">METIAARSLDVHSPARSTGAAPSSIRRLDELLHLDHDALAALYERATLPQLEAISGDLRGRMLAVPAVPSWLSKLPVAWARTGSFPWRGKSFAPHGEGRGEGNNRVVFDAIRLFRFETFAGPSRHDGQPAIQLDYDHAENPFFIRKIEDEIRELAPGVYLGQAWLRVGAEPRFVLWFGLEDRRRVEGTR</sequence>
<dbReference type="AlphaFoldDB" id="A0A0F6YN18"/>
<organism evidence="2 3">
    <name type="scientific">Sandaracinus amylolyticus</name>
    <dbReference type="NCBI Taxonomy" id="927083"/>
    <lineage>
        <taxon>Bacteria</taxon>
        <taxon>Pseudomonadati</taxon>
        <taxon>Myxococcota</taxon>
        <taxon>Polyangia</taxon>
        <taxon>Polyangiales</taxon>
        <taxon>Sandaracinaceae</taxon>
        <taxon>Sandaracinus</taxon>
    </lineage>
</organism>
<reference evidence="2 3" key="1">
    <citation type="submission" date="2015-03" db="EMBL/GenBank/DDBJ databases">
        <title>Genome assembly of Sandaracinus amylolyticus DSM 53668.</title>
        <authorList>
            <person name="Sharma G."/>
            <person name="Subramanian S."/>
        </authorList>
    </citation>
    <scope>NUCLEOTIDE SEQUENCE [LARGE SCALE GENOMIC DNA]</scope>
    <source>
        <strain evidence="2 3">DSM 53668</strain>
    </source>
</reference>
<proteinExistence type="predicted"/>
<accession>A0A0F6YN18</accession>
<evidence type="ECO:0000256" key="1">
    <source>
        <dbReference type="SAM" id="MobiDB-lite"/>
    </source>
</evidence>
<dbReference type="OrthoDB" id="5518939at2"/>
<protein>
    <submittedName>
        <fullName evidence="2">Uncharacterized protein</fullName>
    </submittedName>
</protein>
<dbReference type="EMBL" id="CP011125">
    <property type="protein sequence ID" value="AKF11726.1"/>
    <property type="molecule type" value="Genomic_DNA"/>
</dbReference>
<dbReference type="STRING" id="927083.DB32_008875"/>
<name>A0A0F6YN18_9BACT</name>
<keyword evidence="3" id="KW-1185">Reference proteome</keyword>